<dbReference type="InterPro" id="IPR042230">
    <property type="entry name" value="CusF_sf"/>
</dbReference>
<organism evidence="2 3">
    <name type="scientific">Algimonas arctica</name>
    <dbReference type="NCBI Taxonomy" id="1479486"/>
    <lineage>
        <taxon>Bacteria</taxon>
        <taxon>Pseudomonadati</taxon>
        <taxon>Pseudomonadota</taxon>
        <taxon>Alphaproteobacteria</taxon>
        <taxon>Maricaulales</taxon>
        <taxon>Robiginitomaculaceae</taxon>
        <taxon>Algimonas</taxon>
    </lineage>
</organism>
<dbReference type="RefSeq" id="WP_189499530.1">
    <property type="nucleotide sequence ID" value="NZ_BMZH01000018.1"/>
</dbReference>
<dbReference type="InterPro" id="IPR021647">
    <property type="entry name" value="CusF_Ec"/>
</dbReference>
<feature type="signal peptide" evidence="1">
    <location>
        <begin position="1"/>
        <end position="21"/>
    </location>
</feature>
<reference evidence="2" key="1">
    <citation type="journal article" date="2014" name="Int. J. Syst. Evol. Microbiol.">
        <title>Complete genome sequence of Corynebacterium casei LMG S-19264T (=DSM 44701T), isolated from a smear-ripened cheese.</title>
        <authorList>
            <consortium name="US DOE Joint Genome Institute (JGI-PGF)"/>
            <person name="Walter F."/>
            <person name="Albersmeier A."/>
            <person name="Kalinowski J."/>
            <person name="Ruckert C."/>
        </authorList>
    </citation>
    <scope>NUCLEOTIDE SEQUENCE</scope>
    <source>
        <strain evidence="2">KCTC 32513</strain>
    </source>
</reference>
<gene>
    <name evidence="2" type="ORF">GCM10009069_28200</name>
</gene>
<comment type="caution">
    <text evidence="2">The sequence shown here is derived from an EMBL/GenBank/DDBJ whole genome shotgun (WGS) entry which is preliminary data.</text>
</comment>
<dbReference type="EMBL" id="BMZH01000018">
    <property type="protein sequence ID" value="GHB03963.1"/>
    <property type="molecule type" value="Genomic_DNA"/>
</dbReference>
<dbReference type="Pfam" id="PF11604">
    <property type="entry name" value="CusF_Ec"/>
    <property type="match status" value="1"/>
</dbReference>
<keyword evidence="3" id="KW-1185">Reference proteome</keyword>
<protein>
    <recommendedName>
        <fullName evidence="4">Lipoprotein</fullName>
    </recommendedName>
</protein>
<name>A0A8J3CT97_9PROT</name>
<keyword evidence="1" id="KW-0732">Signal</keyword>
<dbReference type="Gene3D" id="2.40.50.320">
    <property type="entry name" value="Copper binding periplasmic protein CusF"/>
    <property type="match status" value="1"/>
</dbReference>
<dbReference type="AlphaFoldDB" id="A0A8J3CT97"/>
<accession>A0A8J3CT97</accession>
<reference evidence="2" key="2">
    <citation type="submission" date="2020-09" db="EMBL/GenBank/DDBJ databases">
        <authorList>
            <person name="Sun Q."/>
            <person name="Kim S."/>
        </authorList>
    </citation>
    <scope>NUCLEOTIDE SEQUENCE</scope>
    <source>
        <strain evidence="2">KCTC 32513</strain>
    </source>
</reference>
<evidence type="ECO:0000313" key="3">
    <source>
        <dbReference type="Proteomes" id="UP000634004"/>
    </source>
</evidence>
<proteinExistence type="predicted"/>
<evidence type="ECO:0008006" key="4">
    <source>
        <dbReference type="Google" id="ProtNLM"/>
    </source>
</evidence>
<evidence type="ECO:0000256" key="1">
    <source>
        <dbReference type="SAM" id="SignalP"/>
    </source>
</evidence>
<sequence>MNNISKLTLAAVVALYLTACGAETSIKMEHGQMDNAGMDQSAMKQKTMDSVGMGMATLDGDSGHSTGVIISISPDRSQATIDHQEIEGVGMAAMTMGFGTISTVDLSNYAKDDKVSFRVKKGRDGSYRITAICKTDTDGEDCLDAKVDHSGH</sequence>
<dbReference type="Proteomes" id="UP000634004">
    <property type="component" value="Unassembled WGS sequence"/>
</dbReference>
<feature type="chain" id="PRO_5035310188" description="Lipoprotein" evidence="1">
    <location>
        <begin position="22"/>
        <end position="152"/>
    </location>
</feature>
<evidence type="ECO:0000313" key="2">
    <source>
        <dbReference type="EMBL" id="GHB03963.1"/>
    </source>
</evidence>